<evidence type="ECO:0000313" key="1">
    <source>
        <dbReference type="EMBL" id="CAB4925696.1"/>
    </source>
</evidence>
<dbReference type="AlphaFoldDB" id="A0A6J7I5A6"/>
<protein>
    <submittedName>
        <fullName evidence="1">Unannotated protein</fullName>
    </submittedName>
</protein>
<name>A0A6J7I5A6_9ZZZZ</name>
<dbReference type="EMBL" id="CAFBMK010000130">
    <property type="protein sequence ID" value="CAB4925696.1"/>
    <property type="molecule type" value="Genomic_DNA"/>
</dbReference>
<reference evidence="1" key="1">
    <citation type="submission" date="2020-05" db="EMBL/GenBank/DDBJ databases">
        <authorList>
            <person name="Chiriac C."/>
            <person name="Salcher M."/>
            <person name="Ghai R."/>
            <person name="Kavagutti S V."/>
        </authorList>
    </citation>
    <scope>NUCLEOTIDE SEQUENCE</scope>
</reference>
<organism evidence="1">
    <name type="scientific">freshwater metagenome</name>
    <dbReference type="NCBI Taxonomy" id="449393"/>
    <lineage>
        <taxon>unclassified sequences</taxon>
        <taxon>metagenomes</taxon>
        <taxon>ecological metagenomes</taxon>
    </lineage>
</organism>
<accession>A0A6J7I5A6</accession>
<proteinExistence type="predicted"/>
<gene>
    <name evidence="1" type="ORF">UFOPK3564_02089</name>
</gene>
<sequence length="42" mass="4695">MSPKTPPPEPLQPSRTRRQQITDSALVAVIGTLIREVIDRLL</sequence>